<feature type="compositionally biased region" description="Basic and acidic residues" evidence="12">
    <location>
        <begin position="83"/>
        <end position="94"/>
    </location>
</feature>
<dbReference type="GO" id="GO:0046872">
    <property type="term" value="F:metal ion binding"/>
    <property type="evidence" value="ECO:0007669"/>
    <property type="project" value="UniProtKB-KW"/>
</dbReference>
<comment type="caution">
    <text evidence="14">The sequence shown here is derived from an EMBL/GenBank/DDBJ whole genome shotgun (WGS) entry which is preliminary data.</text>
</comment>
<keyword evidence="6 13" id="KW-0812">Transmembrane</keyword>
<keyword evidence="7" id="KW-0479">Metal-binding</keyword>
<evidence type="ECO:0000256" key="8">
    <source>
        <dbReference type="ARBA" id="ARBA00022982"/>
    </source>
</evidence>
<dbReference type="GO" id="GO:0009055">
    <property type="term" value="F:electron transfer activity"/>
    <property type="evidence" value="ECO:0007669"/>
    <property type="project" value="InterPro"/>
</dbReference>
<dbReference type="PANTHER" id="PTHR30365:SF15">
    <property type="entry name" value="CYTOCHROME BD UBIQUINOL OXIDASE SUBUNIT 1"/>
    <property type="match status" value="1"/>
</dbReference>
<keyword evidence="5" id="KW-0349">Heme</keyword>
<evidence type="ECO:0000256" key="9">
    <source>
        <dbReference type="ARBA" id="ARBA00022989"/>
    </source>
</evidence>
<evidence type="ECO:0000256" key="6">
    <source>
        <dbReference type="ARBA" id="ARBA00022692"/>
    </source>
</evidence>
<dbReference type="InterPro" id="IPR002585">
    <property type="entry name" value="Cyt-d_ubiquinol_oxidase_su_1"/>
</dbReference>
<dbReference type="PANTHER" id="PTHR30365">
    <property type="entry name" value="CYTOCHROME D UBIQUINOL OXIDASE"/>
    <property type="match status" value="1"/>
</dbReference>
<evidence type="ECO:0000256" key="1">
    <source>
        <dbReference type="ARBA" id="ARBA00004651"/>
    </source>
</evidence>
<dbReference type="EMBL" id="QWKP01000055">
    <property type="protein sequence ID" value="RHA44523.1"/>
    <property type="molecule type" value="Genomic_DNA"/>
</dbReference>
<feature type="region of interest" description="Disordered" evidence="12">
    <location>
        <begin position="81"/>
        <end position="105"/>
    </location>
</feature>
<dbReference type="GO" id="GO:0016682">
    <property type="term" value="F:oxidoreductase activity, acting on diphenols and related substances as donors, oxygen as acceptor"/>
    <property type="evidence" value="ECO:0007669"/>
    <property type="project" value="TreeGrafter"/>
</dbReference>
<protein>
    <submittedName>
        <fullName evidence="14">Cytochrome ubiquinol oxidase subunit I</fullName>
    </submittedName>
</protein>
<dbReference type="GO" id="GO:0020037">
    <property type="term" value="F:heme binding"/>
    <property type="evidence" value="ECO:0007669"/>
    <property type="project" value="TreeGrafter"/>
</dbReference>
<keyword evidence="11 13" id="KW-0472">Membrane</keyword>
<dbReference type="Pfam" id="PF01654">
    <property type="entry name" value="Cyt_bd_oxida_I"/>
    <property type="match status" value="1"/>
</dbReference>
<dbReference type="AlphaFoldDB" id="A0A413RRF7"/>
<keyword evidence="9 13" id="KW-1133">Transmembrane helix</keyword>
<keyword evidence="3" id="KW-0813">Transport</keyword>
<dbReference type="Proteomes" id="UP000283374">
    <property type="component" value="Unassembled WGS sequence"/>
</dbReference>
<evidence type="ECO:0000313" key="15">
    <source>
        <dbReference type="Proteomes" id="UP000283374"/>
    </source>
</evidence>
<evidence type="ECO:0000256" key="4">
    <source>
        <dbReference type="ARBA" id="ARBA00022475"/>
    </source>
</evidence>
<sequence length="105" mass="11267">PFLASSAGWVFTEMGRQPWVVAPNPNPSGVDGVWLITARGVSTVPGVSSIAISLAAFTLLYGVLAVLWYRLMHRYTIEGVAPSEKDPSPEARTDDDADAPLSFAY</sequence>
<keyword evidence="15" id="KW-1185">Reference proteome</keyword>
<evidence type="ECO:0000256" key="10">
    <source>
        <dbReference type="ARBA" id="ARBA00023004"/>
    </source>
</evidence>
<comment type="similarity">
    <text evidence="2">Belongs to the cytochrome ubiquinol oxidase subunit 1 family.</text>
</comment>
<evidence type="ECO:0000256" key="3">
    <source>
        <dbReference type="ARBA" id="ARBA00022448"/>
    </source>
</evidence>
<dbReference type="RefSeq" id="WP_138067112.1">
    <property type="nucleotide sequence ID" value="NZ_QWKP01000055.1"/>
</dbReference>
<keyword evidence="10" id="KW-0408">Iron</keyword>
<evidence type="ECO:0000256" key="13">
    <source>
        <dbReference type="SAM" id="Phobius"/>
    </source>
</evidence>
<evidence type="ECO:0000256" key="12">
    <source>
        <dbReference type="SAM" id="MobiDB-lite"/>
    </source>
</evidence>
<accession>A0A413RRF7</accession>
<dbReference type="GO" id="GO:0070069">
    <property type="term" value="C:cytochrome complex"/>
    <property type="evidence" value="ECO:0007669"/>
    <property type="project" value="InterPro"/>
</dbReference>
<evidence type="ECO:0000256" key="11">
    <source>
        <dbReference type="ARBA" id="ARBA00023136"/>
    </source>
</evidence>
<dbReference type="GO" id="GO:0019646">
    <property type="term" value="P:aerobic electron transport chain"/>
    <property type="evidence" value="ECO:0007669"/>
    <property type="project" value="InterPro"/>
</dbReference>
<comment type="subcellular location">
    <subcellularLocation>
        <location evidence="1">Cell membrane</location>
        <topology evidence="1">Multi-pass membrane protein</topology>
    </subcellularLocation>
</comment>
<feature type="non-terminal residue" evidence="14">
    <location>
        <position position="1"/>
    </location>
</feature>
<dbReference type="GO" id="GO:0005886">
    <property type="term" value="C:plasma membrane"/>
    <property type="evidence" value="ECO:0007669"/>
    <property type="project" value="UniProtKB-SubCell"/>
</dbReference>
<evidence type="ECO:0000256" key="7">
    <source>
        <dbReference type="ARBA" id="ARBA00022723"/>
    </source>
</evidence>
<keyword evidence="8" id="KW-0249">Electron transport</keyword>
<evidence type="ECO:0000256" key="2">
    <source>
        <dbReference type="ARBA" id="ARBA00009819"/>
    </source>
</evidence>
<organism evidence="14 15">
    <name type="scientific">Cellulomonas rhizosphaerae</name>
    <dbReference type="NCBI Taxonomy" id="2293719"/>
    <lineage>
        <taxon>Bacteria</taxon>
        <taxon>Bacillati</taxon>
        <taxon>Actinomycetota</taxon>
        <taxon>Actinomycetes</taxon>
        <taxon>Micrococcales</taxon>
        <taxon>Cellulomonadaceae</taxon>
        <taxon>Cellulomonas</taxon>
    </lineage>
</organism>
<evidence type="ECO:0000313" key="14">
    <source>
        <dbReference type="EMBL" id="RHA44523.1"/>
    </source>
</evidence>
<feature type="transmembrane region" description="Helical" evidence="13">
    <location>
        <begin position="50"/>
        <end position="69"/>
    </location>
</feature>
<name>A0A413RRF7_9CELL</name>
<keyword evidence="4" id="KW-1003">Cell membrane</keyword>
<reference evidence="14 15" key="1">
    <citation type="submission" date="2018-08" db="EMBL/GenBank/DDBJ databases">
        <title>Cellulomonas rhizosphaerae sp. nov., a novel actinomycete isolated from soil.</title>
        <authorList>
            <person name="Tian Y."/>
        </authorList>
    </citation>
    <scope>NUCLEOTIDE SEQUENCE [LARGE SCALE GENOMIC DNA]</scope>
    <source>
        <strain evidence="14 15">NEAU-TCZ24</strain>
    </source>
</reference>
<evidence type="ECO:0000256" key="5">
    <source>
        <dbReference type="ARBA" id="ARBA00022617"/>
    </source>
</evidence>
<proteinExistence type="inferred from homology"/>
<gene>
    <name evidence="14" type="ORF">D1825_00775</name>
</gene>